<dbReference type="InterPro" id="IPR014991">
    <property type="entry name" value="DUF1840"/>
</dbReference>
<dbReference type="Pfam" id="PF08895">
    <property type="entry name" value="DUF1840"/>
    <property type="match status" value="1"/>
</dbReference>
<accession>A0ABT8EF45</accession>
<gene>
    <name evidence="2" type="ORF">LMS43_01240</name>
</gene>
<evidence type="ECO:0000256" key="1">
    <source>
        <dbReference type="SAM" id="MobiDB-lite"/>
    </source>
</evidence>
<organism evidence="2 3">
    <name type="scientific">Alcaligenes endophyticus</name>
    <dbReference type="NCBI Taxonomy" id="1929088"/>
    <lineage>
        <taxon>Bacteria</taxon>
        <taxon>Pseudomonadati</taxon>
        <taxon>Pseudomonadota</taxon>
        <taxon>Betaproteobacteria</taxon>
        <taxon>Burkholderiales</taxon>
        <taxon>Alcaligenaceae</taxon>
        <taxon>Alcaligenes</taxon>
    </lineage>
</organism>
<dbReference type="Proteomes" id="UP001168613">
    <property type="component" value="Unassembled WGS sequence"/>
</dbReference>
<name>A0ABT8EF45_9BURK</name>
<feature type="compositionally biased region" description="Basic and acidic residues" evidence="1">
    <location>
        <begin position="57"/>
        <end position="68"/>
    </location>
</feature>
<dbReference type="EMBL" id="JAJHNU010000001">
    <property type="protein sequence ID" value="MDN4119903.1"/>
    <property type="molecule type" value="Genomic_DNA"/>
</dbReference>
<feature type="region of interest" description="Disordered" evidence="1">
    <location>
        <begin position="57"/>
        <end position="84"/>
    </location>
</feature>
<evidence type="ECO:0000313" key="2">
    <source>
        <dbReference type="EMBL" id="MDN4119903.1"/>
    </source>
</evidence>
<reference evidence="2" key="1">
    <citation type="submission" date="2021-11" db="EMBL/GenBank/DDBJ databases">
        <title>Draft genome sequence of Alcaligenes endophyticus type strain CCUG 75668T.</title>
        <authorList>
            <person name="Salva-Serra F."/>
            <person name="Duran R.E."/>
            <person name="Seeger M."/>
            <person name="Moore E.R.B."/>
            <person name="Jaen-Luchoro D."/>
        </authorList>
    </citation>
    <scope>NUCLEOTIDE SEQUENCE</scope>
    <source>
        <strain evidence="2">CCUG 75668</strain>
    </source>
</reference>
<dbReference type="RefSeq" id="WP_266122759.1">
    <property type="nucleotide sequence ID" value="NZ_JAJHNU010000001.1"/>
</dbReference>
<evidence type="ECO:0000313" key="3">
    <source>
        <dbReference type="Proteomes" id="UP001168613"/>
    </source>
</evidence>
<keyword evidence="3" id="KW-1185">Reference proteome</keyword>
<proteinExistence type="predicted"/>
<protein>
    <submittedName>
        <fullName evidence="2">DUF1840 domain-containing protein</fullName>
    </submittedName>
</protein>
<sequence>MLITFKTKSASSVMMFVEHALPLFTAGGRVFPEGFPKRGVITAEQLSTMIHGIEQEIEAKEQHENSYHEEDDDDNDDKLHPMTRPVSLRQRAYPLLELLRKAEKEQHDVLWEETDTSW</sequence>
<comment type="caution">
    <text evidence="2">The sequence shown here is derived from an EMBL/GenBank/DDBJ whole genome shotgun (WGS) entry which is preliminary data.</text>
</comment>